<organism evidence="3 4">
    <name type="scientific">Kwoniella heveanensis BCC8398</name>
    <dbReference type="NCBI Taxonomy" id="1296120"/>
    <lineage>
        <taxon>Eukaryota</taxon>
        <taxon>Fungi</taxon>
        <taxon>Dikarya</taxon>
        <taxon>Basidiomycota</taxon>
        <taxon>Agaricomycotina</taxon>
        <taxon>Tremellomycetes</taxon>
        <taxon>Tremellales</taxon>
        <taxon>Cryptococcaceae</taxon>
        <taxon>Kwoniella</taxon>
    </lineage>
</organism>
<evidence type="ECO:0000256" key="2">
    <source>
        <dbReference type="SAM" id="Phobius"/>
    </source>
</evidence>
<feature type="compositionally biased region" description="Low complexity" evidence="1">
    <location>
        <begin position="22"/>
        <end position="32"/>
    </location>
</feature>
<evidence type="ECO:0000313" key="4">
    <source>
        <dbReference type="Proteomes" id="UP000092666"/>
    </source>
</evidence>
<proteinExistence type="predicted"/>
<evidence type="ECO:0000313" key="3">
    <source>
        <dbReference type="EMBL" id="OCF30644.1"/>
    </source>
</evidence>
<reference evidence="4" key="2">
    <citation type="submission" date="2013-12" db="EMBL/GenBank/DDBJ databases">
        <title>Evolution of pathogenesis and genome organization in the Tremellales.</title>
        <authorList>
            <person name="Cuomo C."/>
            <person name="Litvintseva A."/>
            <person name="Heitman J."/>
            <person name="Chen Y."/>
            <person name="Sun S."/>
            <person name="Springer D."/>
            <person name="Dromer F."/>
            <person name="Young S."/>
            <person name="Zeng Q."/>
            <person name="Chapman S."/>
            <person name="Gujja S."/>
            <person name="Saif S."/>
            <person name="Birren B."/>
        </authorList>
    </citation>
    <scope>NUCLEOTIDE SEQUENCE [LARGE SCALE GENOMIC DNA]</scope>
    <source>
        <strain evidence="4">BCC8398</strain>
    </source>
</reference>
<dbReference type="GO" id="GO:0016810">
    <property type="term" value="F:hydrolase activity, acting on carbon-nitrogen (but not peptide) bonds"/>
    <property type="evidence" value="ECO:0007669"/>
    <property type="project" value="InterPro"/>
</dbReference>
<dbReference type="InterPro" id="IPR011059">
    <property type="entry name" value="Metal-dep_hydrolase_composite"/>
</dbReference>
<keyword evidence="2" id="KW-1133">Transmembrane helix</keyword>
<reference evidence="3 4" key="1">
    <citation type="submission" date="2013-07" db="EMBL/GenBank/DDBJ databases">
        <title>The Genome Sequence of Cryptococcus heveanensis BCC8398.</title>
        <authorList>
            <consortium name="The Broad Institute Genome Sequencing Platform"/>
            <person name="Cuomo C."/>
            <person name="Litvintseva A."/>
            <person name="Chen Y."/>
            <person name="Heitman J."/>
            <person name="Sun S."/>
            <person name="Springer D."/>
            <person name="Dromer F."/>
            <person name="Young S.K."/>
            <person name="Zeng Q."/>
            <person name="Gargeya S."/>
            <person name="Fitzgerald M."/>
            <person name="Abouelleil A."/>
            <person name="Alvarado L."/>
            <person name="Berlin A.M."/>
            <person name="Chapman S.B."/>
            <person name="Dewar J."/>
            <person name="Goldberg J."/>
            <person name="Griggs A."/>
            <person name="Gujja S."/>
            <person name="Hansen M."/>
            <person name="Howarth C."/>
            <person name="Imamovic A."/>
            <person name="Larimer J."/>
            <person name="McCowan C."/>
            <person name="Murphy C."/>
            <person name="Pearson M."/>
            <person name="Priest M."/>
            <person name="Roberts A."/>
            <person name="Saif S."/>
            <person name="Shea T."/>
            <person name="Sykes S."/>
            <person name="Wortman J."/>
            <person name="Nusbaum C."/>
            <person name="Birren B."/>
        </authorList>
    </citation>
    <scope>NUCLEOTIDE SEQUENCE [LARGE SCALE GENOMIC DNA]</scope>
    <source>
        <strain evidence="3 4">BCC8398</strain>
    </source>
</reference>
<keyword evidence="4" id="KW-1185">Reference proteome</keyword>
<dbReference type="SUPFAM" id="SSF51338">
    <property type="entry name" value="Composite domain of metallo-dependent hydrolases"/>
    <property type="match status" value="1"/>
</dbReference>
<keyword evidence="2" id="KW-0472">Membrane</keyword>
<feature type="region of interest" description="Disordered" evidence="1">
    <location>
        <begin position="1"/>
        <end position="51"/>
    </location>
</feature>
<evidence type="ECO:0000256" key="1">
    <source>
        <dbReference type="SAM" id="MobiDB-lite"/>
    </source>
</evidence>
<name>A0A1B9GHU1_9TREE</name>
<dbReference type="EMBL" id="KV700144">
    <property type="protein sequence ID" value="OCF30644.1"/>
    <property type="molecule type" value="Genomic_DNA"/>
</dbReference>
<dbReference type="Gene3D" id="2.30.40.10">
    <property type="entry name" value="Urease, subunit C, domain 1"/>
    <property type="match status" value="1"/>
</dbReference>
<accession>A0A1B9GHU1</accession>
<dbReference type="Proteomes" id="UP000092666">
    <property type="component" value="Unassembled WGS sequence"/>
</dbReference>
<dbReference type="OrthoDB" id="10258955at2759"/>
<sequence>MGLQARAQRATADIEKAPLVNSLSAPTSSSSSETENEADRSRPAWRQNQRRHRSNQSFLSLKIKNIDKIFLVLIGGFVFLKVLHHLEFPFPRPPSPPPAPLPDFIEQGIQQCEVIGRPTPHFKRSTAKREKNDRFVKGTKSTWLRNGTLWTGEKDGREVLEGVSVYLEHGIIRKMGAHEEIESFVKGKGDHDVEEVELGGAWVTPGYVTYYLTESKVFPGSFTPL</sequence>
<gene>
    <name evidence="3" type="ORF">I316_07692</name>
</gene>
<dbReference type="AlphaFoldDB" id="A0A1B9GHU1"/>
<keyword evidence="2" id="KW-0812">Transmembrane</keyword>
<feature type="transmembrane region" description="Helical" evidence="2">
    <location>
        <begin position="69"/>
        <end position="86"/>
    </location>
</feature>
<protein>
    <submittedName>
        <fullName evidence="3">Uncharacterized protein</fullName>
    </submittedName>
</protein>